<dbReference type="PANTHER" id="PTHR10288">
    <property type="entry name" value="KH DOMAIN CONTAINING RNA BINDING PROTEIN"/>
    <property type="match status" value="1"/>
</dbReference>
<dbReference type="AlphaFoldDB" id="A0AB34JQV6"/>
<dbReference type="Gene3D" id="3.30.1370.10">
    <property type="entry name" value="K Homology domain, type 1"/>
    <property type="match status" value="2"/>
</dbReference>
<dbReference type="InterPro" id="IPR036612">
    <property type="entry name" value="KH_dom_type_1_sf"/>
</dbReference>
<dbReference type="CDD" id="cd00105">
    <property type="entry name" value="KH-I"/>
    <property type="match status" value="1"/>
</dbReference>
<dbReference type="InterPro" id="IPR004088">
    <property type="entry name" value="KH_dom_type_1"/>
</dbReference>
<keyword evidence="2" id="KW-0694">RNA-binding</keyword>
<feature type="domain" description="K Homology" evidence="4">
    <location>
        <begin position="484"/>
        <end position="553"/>
    </location>
</feature>
<name>A0AB34JQV6_PRYPA</name>
<dbReference type="SMART" id="SM00322">
    <property type="entry name" value="KH"/>
    <property type="match status" value="4"/>
</dbReference>
<dbReference type="Pfam" id="PF13279">
    <property type="entry name" value="4HBT_2"/>
    <property type="match status" value="1"/>
</dbReference>
<keyword evidence="6" id="KW-1185">Reference proteome</keyword>
<organism evidence="5 6">
    <name type="scientific">Prymnesium parvum</name>
    <name type="common">Toxic golden alga</name>
    <dbReference type="NCBI Taxonomy" id="97485"/>
    <lineage>
        <taxon>Eukaryota</taxon>
        <taxon>Haptista</taxon>
        <taxon>Haptophyta</taxon>
        <taxon>Prymnesiophyceae</taxon>
        <taxon>Prymnesiales</taxon>
        <taxon>Prymnesiaceae</taxon>
        <taxon>Prymnesium</taxon>
    </lineage>
</organism>
<feature type="domain" description="K Homology" evidence="4">
    <location>
        <begin position="187"/>
        <end position="259"/>
    </location>
</feature>
<dbReference type="SUPFAM" id="SSF54637">
    <property type="entry name" value="Thioesterase/thiol ester dehydrase-isomerase"/>
    <property type="match status" value="1"/>
</dbReference>
<accession>A0AB34JQV6</accession>
<dbReference type="Proteomes" id="UP001515480">
    <property type="component" value="Unassembled WGS sequence"/>
</dbReference>
<dbReference type="SUPFAM" id="SSF54791">
    <property type="entry name" value="Eukaryotic type KH-domain (KH-domain type I)"/>
    <property type="match status" value="2"/>
</dbReference>
<evidence type="ECO:0000256" key="3">
    <source>
        <dbReference type="SAM" id="MobiDB-lite"/>
    </source>
</evidence>
<evidence type="ECO:0000313" key="6">
    <source>
        <dbReference type="Proteomes" id="UP001515480"/>
    </source>
</evidence>
<gene>
    <name evidence="5" type="ORF">AB1Y20_018060</name>
</gene>
<feature type="domain" description="K Homology" evidence="4">
    <location>
        <begin position="410"/>
        <end position="482"/>
    </location>
</feature>
<feature type="region of interest" description="Disordered" evidence="3">
    <location>
        <begin position="571"/>
        <end position="628"/>
    </location>
</feature>
<comment type="caution">
    <text evidence="5">The sequence shown here is derived from an EMBL/GenBank/DDBJ whole genome shotgun (WGS) entry which is preliminary data.</text>
</comment>
<dbReference type="CDD" id="cd00586">
    <property type="entry name" value="4HBT"/>
    <property type="match status" value="1"/>
</dbReference>
<dbReference type="Gene3D" id="3.10.129.10">
    <property type="entry name" value="Hotdog Thioesterase"/>
    <property type="match status" value="1"/>
</dbReference>
<evidence type="ECO:0000256" key="2">
    <source>
        <dbReference type="PROSITE-ProRule" id="PRU00117"/>
    </source>
</evidence>
<feature type="compositionally biased region" description="Basic and acidic residues" evidence="3">
    <location>
        <begin position="605"/>
        <end position="616"/>
    </location>
</feature>
<dbReference type="PROSITE" id="PS50084">
    <property type="entry name" value="KH_TYPE_1"/>
    <property type="match status" value="2"/>
</dbReference>
<reference evidence="5 6" key="1">
    <citation type="journal article" date="2024" name="Science">
        <title>Giant polyketide synthase enzymes in the biosynthesis of giant marine polyether toxins.</title>
        <authorList>
            <person name="Fallon T.R."/>
            <person name="Shende V.V."/>
            <person name="Wierzbicki I.H."/>
            <person name="Pendleton A.L."/>
            <person name="Watervoot N.F."/>
            <person name="Auber R.P."/>
            <person name="Gonzalez D.J."/>
            <person name="Wisecaver J.H."/>
            <person name="Moore B.S."/>
        </authorList>
    </citation>
    <scope>NUCLEOTIDE SEQUENCE [LARGE SCALE GENOMIC DNA]</scope>
    <source>
        <strain evidence="5 6">12B1</strain>
    </source>
</reference>
<dbReference type="GO" id="GO:0003723">
    <property type="term" value="F:RNA binding"/>
    <property type="evidence" value="ECO:0007669"/>
    <property type="project" value="UniProtKB-UniRule"/>
</dbReference>
<feature type="domain" description="K Homology" evidence="4">
    <location>
        <begin position="261"/>
        <end position="330"/>
    </location>
</feature>
<dbReference type="InterPro" id="IPR004087">
    <property type="entry name" value="KH_dom"/>
</dbReference>
<protein>
    <recommendedName>
        <fullName evidence="4">K Homology domain-containing protein</fullName>
    </recommendedName>
</protein>
<dbReference type="EMBL" id="JBGBPQ010000006">
    <property type="protein sequence ID" value="KAL1523103.1"/>
    <property type="molecule type" value="Genomic_DNA"/>
</dbReference>
<evidence type="ECO:0000313" key="5">
    <source>
        <dbReference type="EMBL" id="KAL1523103.1"/>
    </source>
</evidence>
<feature type="region of interest" description="Disordered" evidence="3">
    <location>
        <begin position="344"/>
        <end position="381"/>
    </location>
</feature>
<dbReference type="Pfam" id="PF00013">
    <property type="entry name" value="KH_1"/>
    <property type="match status" value="2"/>
</dbReference>
<keyword evidence="1" id="KW-0677">Repeat</keyword>
<evidence type="ECO:0000259" key="4">
    <source>
        <dbReference type="SMART" id="SM00322"/>
    </source>
</evidence>
<dbReference type="InterPro" id="IPR029069">
    <property type="entry name" value="HotDog_dom_sf"/>
</dbReference>
<evidence type="ECO:0000256" key="1">
    <source>
        <dbReference type="ARBA" id="ARBA00022737"/>
    </source>
</evidence>
<sequence>MASLWAFPSRIQRRPRSSGTAAALATLGHRTMCTRPPNPLLHRAAYPHFERIQTRWNDNDAFGHINNAVYYCYMDNAVNSHILSKQQPDDKYKFPRFVAESSCKYLAPLSYPSPIDVGLRLFKLGRSSVEYRIGIFAADSDRAAALGTFVHVYVDADGKSKEIPPSMRAILSRLEASDPQPEALRSPTVTMRILIPAPAVPSFVDSQGETARKIMHESASKIIVLPSGGDFGANSRVADVTGSRLAVLRAQQLMRRVIFAAQKKEDSSCAQELQLVLKGKQLMGQEEIEKLANDTGVRASFEGHKDQVVTLSGQADAIDAAQDEICRRLLRLTEARLAVGKTPHVGATNGTVLHDETAGAQTSRKRAEGRQRAPRGQPSDEEMNAALSENVRPDSAHQASDPQPEALRSPTVTMRILIPAPAVPSFVDSQGETARKIMHESASKIIVLPSGGDVGANSRVADVTGSRLAVLRAQQLMRRVIFAAQKKEDSSCAQELQLVLKGKQLMGQEEIEKLANDTGVRASFEGHKDQVVTLSGQADAIDAAQDEICRRLLRLTEARLAVGKTNGTVLHDETAGAQTSRKRAEGRQRAKRGRSNKQVNTARSENVRPDSAHQDGQRTVGGPGVSEDTDVLVNHLRLSDQIVREYTSKFQAVFNMP</sequence>
<proteinExistence type="predicted"/>